<dbReference type="Gene3D" id="1.10.1740.10">
    <property type="match status" value="1"/>
</dbReference>
<feature type="domain" description="RNA polymerase sigma-70 region 2" evidence="6">
    <location>
        <begin position="44"/>
        <end position="110"/>
    </location>
</feature>
<evidence type="ECO:0000256" key="2">
    <source>
        <dbReference type="ARBA" id="ARBA00023015"/>
    </source>
</evidence>
<evidence type="ECO:0000256" key="4">
    <source>
        <dbReference type="ARBA" id="ARBA00023125"/>
    </source>
</evidence>
<dbReference type="NCBIfam" id="TIGR02937">
    <property type="entry name" value="sigma70-ECF"/>
    <property type="match status" value="1"/>
</dbReference>
<accession>A0A6P2BTC5</accession>
<dbReference type="InterPro" id="IPR013324">
    <property type="entry name" value="RNA_pol_sigma_r3/r4-like"/>
</dbReference>
<keyword evidence="5" id="KW-0804">Transcription</keyword>
<evidence type="ECO:0000313" key="7">
    <source>
        <dbReference type="EMBL" id="TVZ01476.1"/>
    </source>
</evidence>
<keyword evidence="8" id="KW-1185">Reference proteome</keyword>
<organism evidence="7 8">
    <name type="scientific">Trebonia kvetii</name>
    <dbReference type="NCBI Taxonomy" id="2480626"/>
    <lineage>
        <taxon>Bacteria</taxon>
        <taxon>Bacillati</taxon>
        <taxon>Actinomycetota</taxon>
        <taxon>Actinomycetes</taxon>
        <taxon>Streptosporangiales</taxon>
        <taxon>Treboniaceae</taxon>
        <taxon>Trebonia</taxon>
    </lineage>
</organism>
<dbReference type="InterPro" id="IPR036388">
    <property type="entry name" value="WH-like_DNA-bd_sf"/>
</dbReference>
<evidence type="ECO:0000256" key="5">
    <source>
        <dbReference type="ARBA" id="ARBA00023163"/>
    </source>
</evidence>
<dbReference type="PANTHER" id="PTHR43133:SF8">
    <property type="entry name" value="RNA POLYMERASE SIGMA FACTOR HI_1459-RELATED"/>
    <property type="match status" value="1"/>
</dbReference>
<dbReference type="GO" id="GO:0003677">
    <property type="term" value="F:DNA binding"/>
    <property type="evidence" value="ECO:0007669"/>
    <property type="project" value="UniProtKB-KW"/>
</dbReference>
<evidence type="ECO:0000313" key="8">
    <source>
        <dbReference type="Proteomes" id="UP000460272"/>
    </source>
</evidence>
<proteinExistence type="inferred from homology"/>
<dbReference type="GO" id="GO:0006352">
    <property type="term" value="P:DNA-templated transcription initiation"/>
    <property type="evidence" value="ECO:0007669"/>
    <property type="project" value="InterPro"/>
</dbReference>
<dbReference type="InterPro" id="IPR013325">
    <property type="entry name" value="RNA_pol_sigma_r2"/>
</dbReference>
<evidence type="ECO:0000256" key="3">
    <source>
        <dbReference type="ARBA" id="ARBA00023082"/>
    </source>
</evidence>
<dbReference type="GO" id="GO:0016987">
    <property type="term" value="F:sigma factor activity"/>
    <property type="evidence" value="ECO:0007669"/>
    <property type="project" value="UniProtKB-KW"/>
</dbReference>
<keyword evidence="3" id="KW-0731">Sigma factor</keyword>
<protein>
    <submittedName>
        <fullName evidence="7">Sigma-70 family RNA polymerase sigma factor</fullName>
    </submittedName>
</protein>
<evidence type="ECO:0000256" key="1">
    <source>
        <dbReference type="ARBA" id="ARBA00010641"/>
    </source>
</evidence>
<dbReference type="InterPro" id="IPR014284">
    <property type="entry name" value="RNA_pol_sigma-70_dom"/>
</dbReference>
<dbReference type="InterPro" id="IPR007627">
    <property type="entry name" value="RNA_pol_sigma70_r2"/>
</dbReference>
<dbReference type="Pfam" id="PF04542">
    <property type="entry name" value="Sigma70_r2"/>
    <property type="match status" value="1"/>
</dbReference>
<sequence length="203" mass="22761">MLEQDLDGAVVEVLNTIDAAVVELDATRLVRRAADGDPAAWEGLIAKYGRLIWSITRDFKLAENDAADVFQTTWMRLIEHIDRIEHADRIGSWLASTARNECLRSLSIRKRLVLADEEESFDGPATHEPEVDEALLAAERAQVVREAMTHLPRRWQRLMEMLMSDPPASYAEISDELGLPVGSIGPTRGRCLARLRMLLEATS</sequence>
<comment type="similarity">
    <text evidence="1">Belongs to the sigma-70 factor family. ECF subfamily.</text>
</comment>
<keyword evidence="4" id="KW-0238">DNA-binding</keyword>
<dbReference type="AlphaFoldDB" id="A0A6P2BTC5"/>
<dbReference type="EMBL" id="RPFW01000006">
    <property type="protein sequence ID" value="TVZ01476.1"/>
    <property type="molecule type" value="Genomic_DNA"/>
</dbReference>
<dbReference type="Proteomes" id="UP000460272">
    <property type="component" value="Unassembled WGS sequence"/>
</dbReference>
<name>A0A6P2BTC5_9ACTN</name>
<dbReference type="PANTHER" id="PTHR43133">
    <property type="entry name" value="RNA POLYMERASE ECF-TYPE SIGMA FACTO"/>
    <property type="match status" value="1"/>
</dbReference>
<comment type="caution">
    <text evidence="7">The sequence shown here is derived from an EMBL/GenBank/DDBJ whole genome shotgun (WGS) entry which is preliminary data.</text>
</comment>
<gene>
    <name evidence="7" type="ORF">EAS64_28600</name>
</gene>
<keyword evidence="2" id="KW-0805">Transcription regulation</keyword>
<dbReference type="SUPFAM" id="SSF88659">
    <property type="entry name" value="Sigma3 and sigma4 domains of RNA polymerase sigma factors"/>
    <property type="match status" value="1"/>
</dbReference>
<evidence type="ECO:0000259" key="6">
    <source>
        <dbReference type="Pfam" id="PF04542"/>
    </source>
</evidence>
<dbReference type="OrthoDB" id="8611574at2"/>
<dbReference type="SUPFAM" id="SSF88946">
    <property type="entry name" value="Sigma2 domain of RNA polymerase sigma factors"/>
    <property type="match status" value="1"/>
</dbReference>
<dbReference type="RefSeq" id="WP_145858114.1">
    <property type="nucleotide sequence ID" value="NZ_RPFW01000006.1"/>
</dbReference>
<dbReference type="Gene3D" id="1.10.10.10">
    <property type="entry name" value="Winged helix-like DNA-binding domain superfamily/Winged helix DNA-binding domain"/>
    <property type="match status" value="1"/>
</dbReference>
<dbReference type="InterPro" id="IPR039425">
    <property type="entry name" value="RNA_pol_sigma-70-like"/>
</dbReference>
<reference evidence="7 8" key="1">
    <citation type="submission" date="2018-11" db="EMBL/GenBank/DDBJ databases">
        <title>Trebonia kvetii gen.nov., sp.nov., a novel acidophilic actinobacterium, and proposal of the new actinobacterial family Treboniaceae fam. nov.</title>
        <authorList>
            <person name="Rapoport D."/>
            <person name="Sagova-Mareckova M."/>
            <person name="Sedlacek I."/>
            <person name="Provaznik J."/>
            <person name="Kralova S."/>
            <person name="Pavlinic D."/>
            <person name="Benes V."/>
            <person name="Kopecky J."/>
        </authorList>
    </citation>
    <scope>NUCLEOTIDE SEQUENCE [LARGE SCALE GENOMIC DNA]</scope>
    <source>
        <strain evidence="7 8">15Tr583</strain>
    </source>
</reference>